<keyword evidence="2 6" id="KW-0808">Transferase</keyword>
<dbReference type="Pfam" id="PF13439">
    <property type="entry name" value="Glyco_transf_4"/>
    <property type="match status" value="1"/>
</dbReference>
<evidence type="ECO:0000313" key="6">
    <source>
        <dbReference type="EMBL" id="MYR33990.1"/>
    </source>
</evidence>
<sequence>MTQSGTSTGPTPRPSGDRPLRVALLSYRSKQHVGGQGVYVRHLSRELAALGHQVTVFSGQPYPVLDEGVTLEKIPSLDLYNDAAPFVAPPVREWRDWIDVLEVATMWTAGFPEPLTYSLRANRELRRRLGEFDVVHDNQTLGWGLLGIKSAGIPLVTTIHHPISVDRRIELDEAKGLQKLSKRRWYGFVKMQAKVARRLDPILVPSRSSADDIAREFGVAPEAMEVTPLGVDTRHFHPRPDVERVPGRIVCTASADSPLKGVGVLLRAAARLAAERDVSLTIVSRPRPGGPTDLLVDELGLRDRVEFVSGIDDEELGRLISGAQIAVVPSFYEGFSLPAVEAMACGTPLIASHAGALPEVVGTDGDAGRLIPPGDPERLADELAALFDDDAERERMSAAAWRRVQERFTWKAVAELTARRYATTIDAVKGTEAHAEDDRTPAPERARANGA</sequence>
<dbReference type="SUPFAM" id="SSF53756">
    <property type="entry name" value="UDP-Glycosyltransferase/glycogen phosphorylase"/>
    <property type="match status" value="1"/>
</dbReference>
<feature type="domain" description="Glycosyl transferase family 1" evidence="4">
    <location>
        <begin position="247"/>
        <end position="400"/>
    </location>
</feature>
<evidence type="ECO:0000259" key="5">
    <source>
        <dbReference type="Pfam" id="PF13439"/>
    </source>
</evidence>
<feature type="region of interest" description="Disordered" evidence="3">
    <location>
        <begin position="429"/>
        <end position="451"/>
    </location>
</feature>
<dbReference type="PANTHER" id="PTHR46401">
    <property type="entry name" value="GLYCOSYLTRANSFERASE WBBK-RELATED"/>
    <property type="match status" value="1"/>
</dbReference>
<dbReference type="InterPro" id="IPR001296">
    <property type="entry name" value="Glyco_trans_1"/>
</dbReference>
<gene>
    <name evidence="6" type="ORF">GTW20_17445</name>
</gene>
<dbReference type="PANTHER" id="PTHR46401:SF2">
    <property type="entry name" value="GLYCOSYLTRANSFERASE WBBK-RELATED"/>
    <property type="match status" value="1"/>
</dbReference>
<dbReference type="Gene3D" id="3.40.50.2000">
    <property type="entry name" value="Glycogen Phosphorylase B"/>
    <property type="match status" value="2"/>
</dbReference>
<organism evidence="6 7">
    <name type="scientific">Nocardiopsis alba</name>
    <dbReference type="NCBI Taxonomy" id="53437"/>
    <lineage>
        <taxon>Bacteria</taxon>
        <taxon>Bacillati</taxon>
        <taxon>Actinomycetota</taxon>
        <taxon>Actinomycetes</taxon>
        <taxon>Streptosporangiales</taxon>
        <taxon>Nocardiopsidaceae</taxon>
        <taxon>Nocardiopsis</taxon>
    </lineage>
</organism>
<dbReference type="GO" id="GO:0009103">
    <property type="term" value="P:lipopolysaccharide biosynthetic process"/>
    <property type="evidence" value="ECO:0007669"/>
    <property type="project" value="TreeGrafter"/>
</dbReference>
<evidence type="ECO:0000313" key="7">
    <source>
        <dbReference type="Proteomes" id="UP000467124"/>
    </source>
</evidence>
<evidence type="ECO:0000256" key="2">
    <source>
        <dbReference type="ARBA" id="ARBA00022679"/>
    </source>
</evidence>
<reference evidence="6 7" key="1">
    <citation type="journal article" date="2019" name="Nat. Commun.">
        <title>The antimicrobial potential of Streptomyces from insect microbiomes.</title>
        <authorList>
            <person name="Chevrette M.G."/>
            <person name="Carlson C.M."/>
            <person name="Ortega H.E."/>
            <person name="Thomas C."/>
            <person name="Ananiev G.E."/>
            <person name="Barns K.J."/>
            <person name="Book A.J."/>
            <person name="Cagnazzo J."/>
            <person name="Carlos C."/>
            <person name="Flanigan W."/>
            <person name="Grubbs K.J."/>
            <person name="Horn H.A."/>
            <person name="Hoffmann F.M."/>
            <person name="Klassen J.L."/>
            <person name="Knack J.J."/>
            <person name="Lewin G.R."/>
            <person name="McDonald B.R."/>
            <person name="Muller L."/>
            <person name="Melo W.G.P."/>
            <person name="Pinto-Tomas A.A."/>
            <person name="Schmitz A."/>
            <person name="Wendt-Pienkowski E."/>
            <person name="Wildman S."/>
            <person name="Zhao M."/>
            <person name="Zhang F."/>
            <person name="Bugni T.S."/>
            <person name="Andes D.R."/>
            <person name="Pupo M.T."/>
            <person name="Currie C.R."/>
        </authorList>
    </citation>
    <scope>NUCLEOTIDE SEQUENCE [LARGE SCALE GENOMIC DNA]</scope>
    <source>
        <strain evidence="6 7">SID5840</strain>
    </source>
</reference>
<evidence type="ECO:0000256" key="1">
    <source>
        <dbReference type="ARBA" id="ARBA00022676"/>
    </source>
</evidence>
<dbReference type="AlphaFoldDB" id="A0A7K2IVI5"/>
<dbReference type="InterPro" id="IPR028098">
    <property type="entry name" value="Glyco_trans_4-like_N"/>
</dbReference>
<feature type="domain" description="Glycosyltransferase subfamily 4-like N-terminal" evidence="5">
    <location>
        <begin position="33"/>
        <end position="234"/>
    </location>
</feature>
<accession>A0A7K2IVI5</accession>
<comment type="caution">
    <text evidence="6">The sequence shown here is derived from an EMBL/GenBank/DDBJ whole genome shotgun (WGS) entry which is preliminary data.</text>
</comment>
<evidence type="ECO:0000256" key="3">
    <source>
        <dbReference type="SAM" id="MobiDB-lite"/>
    </source>
</evidence>
<dbReference type="GO" id="GO:0016757">
    <property type="term" value="F:glycosyltransferase activity"/>
    <property type="evidence" value="ECO:0007669"/>
    <property type="project" value="UniProtKB-KW"/>
</dbReference>
<protein>
    <submittedName>
        <fullName evidence="6">Glycosyltransferase</fullName>
    </submittedName>
</protein>
<dbReference type="CDD" id="cd03801">
    <property type="entry name" value="GT4_PimA-like"/>
    <property type="match status" value="1"/>
</dbReference>
<evidence type="ECO:0000259" key="4">
    <source>
        <dbReference type="Pfam" id="PF00534"/>
    </source>
</evidence>
<keyword evidence="1" id="KW-0328">Glycosyltransferase</keyword>
<proteinExistence type="predicted"/>
<dbReference type="Pfam" id="PF00534">
    <property type="entry name" value="Glycos_transf_1"/>
    <property type="match status" value="1"/>
</dbReference>
<dbReference type="Proteomes" id="UP000467124">
    <property type="component" value="Unassembled WGS sequence"/>
</dbReference>
<name>A0A7K2IVI5_9ACTN</name>
<dbReference type="EMBL" id="WWHY01000001">
    <property type="protein sequence ID" value="MYR33990.1"/>
    <property type="molecule type" value="Genomic_DNA"/>
</dbReference>
<dbReference type="RefSeq" id="WP_026125338.1">
    <property type="nucleotide sequence ID" value="NZ_BAZE01000009.1"/>
</dbReference>
<dbReference type="GeneID" id="91392706"/>